<dbReference type="InterPro" id="IPR024954">
    <property type="entry name" value="SSRP1_DD"/>
</dbReference>
<dbReference type="Pfam" id="PF08512">
    <property type="entry name" value="Rttp106-like_middle"/>
    <property type="match status" value="1"/>
</dbReference>
<dbReference type="SUPFAM" id="SSF47095">
    <property type="entry name" value="HMG-box"/>
    <property type="match status" value="1"/>
</dbReference>
<dbReference type="AlphaFoldDB" id="A0A2B4SC81"/>
<feature type="region of interest" description="Disordered" evidence="17">
    <location>
        <begin position="472"/>
        <end position="583"/>
    </location>
</feature>
<dbReference type="GO" id="GO:0005730">
    <property type="term" value="C:nucleolus"/>
    <property type="evidence" value="ECO:0007669"/>
    <property type="project" value="UniProtKB-SubCell"/>
</dbReference>
<dbReference type="InterPro" id="IPR036910">
    <property type="entry name" value="HMG_box_dom_sf"/>
</dbReference>
<evidence type="ECO:0000256" key="10">
    <source>
        <dbReference type="ARBA" id="ARBA00023163"/>
    </source>
</evidence>
<comment type="caution">
    <text evidence="19">The sequence shown here is derived from an EMBL/GenBank/DDBJ whole genome shotgun (WGS) entry which is preliminary data.</text>
</comment>
<dbReference type="Gene3D" id="1.10.30.10">
    <property type="entry name" value="High mobility group box domain"/>
    <property type="match status" value="1"/>
</dbReference>
<dbReference type="FunFam" id="2.30.29.30:FF:000119">
    <property type="entry name" value="FACT complex subunit SSRP1"/>
    <property type="match status" value="1"/>
</dbReference>
<dbReference type="EMBL" id="LSMT01000132">
    <property type="protein sequence ID" value="PFX26187.1"/>
    <property type="molecule type" value="Genomic_DNA"/>
</dbReference>
<keyword evidence="9 16" id="KW-0238">DNA-binding</keyword>
<sequence length="860" mass="97339">MATDGLEFNDIYLLVRGALNDGRLKLHKGGVIFKANKTGKIDQASVADIESTSWLRVARGFELNVTLTNEVQFKFEGFKEADYDQLASFIKENFEKDLEEIELSVKGWNWGTAKFQGSSLCFEVDEKPAFIVPLKDVSQATTGKNEVALEFHQNDDAQICLMEMRFYIPTPADNPTEDPVKFRSMDIYVNFHQKVLEKADIIQATGDAIVTIPDVACLTPRGRYTMKVFPSFLQLHGKTYDYKIPYTSVLRLFLLPHKDQRFMFFVVSMDPPIKQGQTRYPFLIIQFGKDDDIDVKLNLSEEELNEKYEGKITQEMDGPIYEIVSRLMKAVVGRRITVPGTFRSHAGMSCITCSYRAGSGMLYPLERGFIFVHKPPVHIRFDEISSVNFARVAGGGGSSRSFDFEVETKSGSYVFSSIEKEEYGRLFDFVSGKHLRIKNTGKASSKQYKDELMPGSDEDSHDAYLEQMKAEGAEKYEESESSEDESDESFNPGSGGEDQDLKEEFESDPSSSESGGESEEESKPKHKEKEKKKKSPEKKRKAEKSKSPAPKKKAKISSLYKQARADLKQSLEPRSSPSSSCSIFPAGIIRSRECDIVYRRVSYECRSTKTKVVARANQSKGEYCKEPMRAQSENKPTVRSAGKRGCPNHDWADEPPQGKRKKKAKKDADAPKRPMSAYMLWLNEIREQIKQENPGISVTELSKVAGEKWKKIDDKTKWQEMAKEAKKKYDEAMKVYKEKKANEPNDSPDEKPSKKGSVKEFFNKKGDKKKTVSPRKAGGGESQKFKSAEFVETDDSSSEEEEKKSKPKPKLKAKPKAKSKPEKSKSKSKKESEEEESEEEEDEEEEESEDVDISEGSDSD</sequence>
<keyword evidence="5" id="KW-0158">Chromosome</keyword>
<dbReference type="CDD" id="cd21994">
    <property type="entry name" value="HMG-box_SSRP1-like"/>
    <property type="match status" value="1"/>
</dbReference>
<evidence type="ECO:0000256" key="8">
    <source>
        <dbReference type="ARBA" id="ARBA00023015"/>
    </source>
</evidence>
<dbReference type="FunFam" id="2.30.29.220:FF:000001">
    <property type="entry name" value="FACT complex subunit SSRP1"/>
    <property type="match status" value="1"/>
</dbReference>
<feature type="compositionally biased region" description="Basic and acidic residues" evidence="17">
    <location>
        <begin position="819"/>
        <end position="832"/>
    </location>
</feature>
<evidence type="ECO:0000256" key="2">
    <source>
        <dbReference type="ARBA" id="ARBA00004604"/>
    </source>
</evidence>
<dbReference type="GO" id="GO:0003677">
    <property type="term" value="F:DNA binding"/>
    <property type="evidence" value="ECO:0007669"/>
    <property type="project" value="UniProtKB-UniRule"/>
</dbReference>
<dbReference type="PANTHER" id="PTHR45849:SF1">
    <property type="entry name" value="FACT COMPLEX SUBUNIT SSRP1"/>
    <property type="match status" value="1"/>
</dbReference>
<evidence type="ECO:0000259" key="18">
    <source>
        <dbReference type="PROSITE" id="PS50118"/>
    </source>
</evidence>
<dbReference type="InterPro" id="IPR035417">
    <property type="entry name" value="SSRP1/POB3_N"/>
</dbReference>
<evidence type="ECO:0000256" key="6">
    <source>
        <dbReference type="ARBA" id="ARBA00022705"/>
    </source>
</evidence>
<dbReference type="Pfam" id="PF03531">
    <property type="entry name" value="SSrecog"/>
    <property type="match status" value="1"/>
</dbReference>
<evidence type="ECO:0000256" key="7">
    <source>
        <dbReference type="ARBA" id="ARBA00022763"/>
    </source>
</evidence>
<dbReference type="Pfam" id="PF17292">
    <property type="entry name" value="POB3_N"/>
    <property type="match status" value="1"/>
</dbReference>
<dbReference type="SUPFAM" id="SSF50729">
    <property type="entry name" value="PH domain-like"/>
    <property type="match status" value="1"/>
</dbReference>
<evidence type="ECO:0000256" key="12">
    <source>
        <dbReference type="ARBA" id="ARBA00023242"/>
    </source>
</evidence>
<dbReference type="GO" id="GO:1902275">
    <property type="term" value="P:regulation of chromatin organization"/>
    <property type="evidence" value="ECO:0007669"/>
    <property type="project" value="TreeGrafter"/>
</dbReference>
<dbReference type="GO" id="GO:0035101">
    <property type="term" value="C:FACT complex"/>
    <property type="evidence" value="ECO:0007669"/>
    <property type="project" value="TreeGrafter"/>
</dbReference>
<evidence type="ECO:0000256" key="16">
    <source>
        <dbReference type="PROSITE-ProRule" id="PRU00267"/>
    </source>
</evidence>
<dbReference type="PANTHER" id="PTHR45849">
    <property type="entry name" value="FACT COMPLEX SUBUNIT SSRP1"/>
    <property type="match status" value="1"/>
</dbReference>
<reference evidence="20" key="1">
    <citation type="journal article" date="2017" name="bioRxiv">
        <title>Comparative analysis of the genomes of Stylophora pistillata and Acropora digitifera provides evidence for extensive differences between species of corals.</title>
        <authorList>
            <person name="Voolstra C.R."/>
            <person name="Li Y."/>
            <person name="Liew Y.J."/>
            <person name="Baumgarten S."/>
            <person name="Zoccola D."/>
            <person name="Flot J.-F."/>
            <person name="Tambutte S."/>
            <person name="Allemand D."/>
            <person name="Aranda M."/>
        </authorList>
    </citation>
    <scope>NUCLEOTIDE SEQUENCE [LARGE SCALE GENOMIC DNA]</scope>
</reference>
<feature type="compositionally biased region" description="Basic and acidic residues" evidence="17">
    <location>
        <begin position="736"/>
        <end position="765"/>
    </location>
</feature>
<feature type="compositionally biased region" description="Basic residues" evidence="17">
    <location>
        <begin position="805"/>
        <end position="818"/>
    </location>
</feature>
<dbReference type="CDD" id="cd13231">
    <property type="entry name" value="PH2_SSRP1-like"/>
    <property type="match status" value="1"/>
</dbReference>
<keyword evidence="10" id="KW-0804">Transcription</keyword>
<dbReference type="InterPro" id="IPR050454">
    <property type="entry name" value="RTT106/SSRP1_HistChap/FACT"/>
</dbReference>
<dbReference type="SMART" id="SM01287">
    <property type="entry name" value="Rtt106"/>
    <property type="match status" value="1"/>
</dbReference>
<dbReference type="InterPro" id="IPR048993">
    <property type="entry name" value="SSRP1-like_PH1"/>
</dbReference>
<dbReference type="PROSITE" id="PS50118">
    <property type="entry name" value="HMG_BOX_2"/>
    <property type="match status" value="1"/>
</dbReference>
<dbReference type="Gene3D" id="2.30.29.30">
    <property type="entry name" value="Pleckstrin-homology domain (PH domain)/Phosphotyrosine-binding domain (PTB)"/>
    <property type="match status" value="2"/>
</dbReference>
<keyword evidence="11" id="KW-0234">DNA repair</keyword>
<dbReference type="InterPro" id="IPR013719">
    <property type="entry name" value="RTT106/SPT16-like_middle_dom"/>
</dbReference>
<evidence type="ECO:0000256" key="17">
    <source>
        <dbReference type="SAM" id="MobiDB-lite"/>
    </source>
</evidence>
<dbReference type="FunFam" id="2.30.29.150:FF:000001">
    <property type="entry name" value="Fact complex subunit ssrp1"/>
    <property type="match status" value="1"/>
</dbReference>
<dbReference type="OrthoDB" id="498543at2759"/>
<feature type="region of interest" description="Disordered" evidence="17">
    <location>
        <begin position="624"/>
        <end position="675"/>
    </location>
</feature>
<feature type="compositionally biased region" description="Acidic residues" evidence="17">
    <location>
        <begin position="833"/>
        <end position="860"/>
    </location>
</feature>
<dbReference type="GO" id="GO:0042393">
    <property type="term" value="F:histone binding"/>
    <property type="evidence" value="ECO:0007669"/>
    <property type="project" value="TreeGrafter"/>
</dbReference>
<evidence type="ECO:0000256" key="3">
    <source>
        <dbReference type="ARBA" id="ARBA00010060"/>
    </source>
</evidence>
<feature type="DNA-binding region" description="HMG box" evidence="16">
    <location>
        <begin position="671"/>
        <end position="737"/>
    </location>
</feature>
<keyword evidence="12 16" id="KW-0539">Nucleus</keyword>
<dbReference type="SMART" id="SM00398">
    <property type="entry name" value="HMG"/>
    <property type="match status" value="1"/>
</dbReference>
<feature type="compositionally biased region" description="Acidic residues" evidence="17">
    <location>
        <begin position="479"/>
        <end position="488"/>
    </location>
</feature>
<evidence type="ECO:0000256" key="5">
    <source>
        <dbReference type="ARBA" id="ARBA00022454"/>
    </source>
</evidence>
<dbReference type="Pfam" id="PF00505">
    <property type="entry name" value="HMG_box"/>
    <property type="match status" value="1"/>
</dbReference>
<dbReference type="InterPro" id="IPR011993">
    <property type="entry name" value="PH-like_dom_sf"/>
</dbReference>
<organism evidence="19 20">
    <name type="scientific">Stylophora pistillata</name>
    <name type="common">Smooth cauliflower coral</name>
    <dbReference type="NCBI Taxonomy" id="50429"/>
    <lineage>
        <taxon>Eukaryota</taxon>
        <taxon>Metazoa</taxon>
        <taxon>Cnidaria</taxon>
        <taxon>Anthozoa</taxon>
        <taxon>Hexacorallia</taxon>
        <taxon>Scleractinia</taxon>
        <taxon>Astrocoeniina</taxon>
        <taxon>Pocilloporidae</taxon>
        <taxon>Stylophora</taxon>
    </lineage>
</organism>
<evidence type="ECO:0000256" key="14">
    <source>
        <dbReference type="ARBA" id="ARBA00068863"/>
    </source>
</evidence>
<dbReference type="Gene3D" id="2.30.29.150">
    <property type="match status" value="1"/>
</dbReference>
<gene>
    <name evidence="19" type="primary">SSRP1</name>
    <name evidence="19" type="ORF">AWC38_SpisGene9164</name>
</gene>
<dbReference type="Pfam" id="PF21103">
    <property type="entry name" value="PH1_SSRP1-like"/>
    <property type="match status" value="1"/>
</dbReference>
<dbReference type="GO" id="GO:0006281">
    <property type="term" value="P:DNA repair"/>
    <property type="evidence" value="ECO:0007669"/>
    <property type="project" value="UniProtKB-KW"/>
</dbReference>
<dbReference type="PRINTS" id="PR00887">
    <property type="entry name" value="SSRCOGNITION"/>
</dbReference>
<dbReference type="InterPro" id="IPR038167">
    <property type="entry name" value="SSRP1_sf"/>
</dbReference>
<evidence type="ECO:0000256" key="9">
    <source>
        <dbReference type="ARBA" id="ARBA00023125"/>
    </source>
</evidence>
<keyword evidence="7" id="KW-0227">DNA damage</keyword>
<evidence type="ECO:0000256" key="15">
    <source>
        <dbReference type="ARBA" id="ARBA00083607"/>
    </source>
</evidence>
<dbReference type="CDD" id="cd13230">
    <property type="entry name" value="PH1_SSRP1-like"/>
    <property type="match status" value="1"/>
</dbReference>
<feature type="region of interest" description="Disordered" evidence="17">
    <location>
        <begin position="736"/>
        <end position="860"/>
    </location>
</feature>
<dbReference type="Gene3D" id="2.30.29.220">
    <property type="entry name" value="Structure-specific recognition protein (SSRP1)"/>
    <property type="match status" value="1"/>
</dbReference>
<comment type="similarity">
    <text evidence="3">Belongs to the SSRP1 family.</text>
</comment>
<feature type="domain" description="HMG box" evidence="18">
    <location>
        <begin position="671"/>
        <end position="737"/>
    </location>
</feature>
<evidence type="ECO:0000256" key="1">
    <source>
        <dbReference type="ARBA" id="ARBA00004286"/>
    </source>
</evidence>
<dbReference type="STRING" id="50429.A0A2B4SC81"/>
<keyword evidence="8" id="KW-0805">Transcription regulation</keyword>
<evidence type="ECO:0000313" key="20">
    <source>
        <dbReference type="Proteomes" id="UP000225706"/>
    </source>
</evidence>
<dbReference type="FunFam" id="2.30.29.30:FF:000098">
    <property type="entry name" value="Fact complex subunit ssrp1"/>
    <property type="match status" value="1"/>
</dbReference>
<protein>
    <recommendedName>
        <fullName evidence="4">FACT complex subunit SSRP1</fullName>
    </recommendedName>
    <alternativeName>
        <fullName evidence="14">FACT complex subunit Ssrp1</fullName>
    </alternativeName>
    <alternativeName>
        <fullName evidence="13 15">Facilitates Chromatin transcription complex subunit SSRP1</fullName>
    </alternativeName>
</protein>
<proteinExistence type="inferred from homology"/>
<name>A0A2B4SC81_STYPI</name>
<feature type="compositionally biased region" description="Basic residues" evidence="17">
    <location>
        <begin position="524"/>
        <end position="555"/>
    </location>
</feature>
<dbReference type="GO" id="GO:0031491">
    <property type="term" value="F:nucleosome binding"/>
    <property type="evidence" value="ECO:0007669"/>
    <property type="project" value="TreeGrafter"/>
</dbReference>
<feature type="compositionally biased region" description="Acidic residues" evidence="17">
    <location>
        <begin position="791"/>
        <end position="800"/>
    </location>
</feature>
<feature type="compositionally biased region" description="Acidic residues" evidence="17">
    <location>
        <begin position="497"/>
        <end position="507"/>
    </location>
</feature>
<dbReference type="InterPro" id="IPR000969">
    <property type="entry name" value="SSRP1/POB3"/>
</dbReference>
<evidence type="ECO:0000256" key="4">
    <source>
        <dbReference type="ARBA" id="ARBA00016104"/>
    </source>
</evidence>
<keyword evidence="6" id="KW-0235">DNA replication</keyword>
<dbReference type="InterPro" id="IPR009071">
    <property type="entry name" value="HMG_box_dom"/>
</dbReference>
<evidence type="ECO:0000256" key="11">
    <source>
        <dbReference type="ARBA" id="ARBA00023204"/>
    </source>
</evidence>
<feature type="compositionally biased region" description="Low complexity" evidence="17">
    <location>
        <begin position="572"/>
        <end position="583"/>
    </location>
</feature>
<comment type="subcellular location">
    <subcellularLocation>
        <location evidence="1">Chromosome</location>
    </subcellularLocation>
    <subcellularLocation>
        <location evidence="2">Nucleus</location>
        <location evidence="2">Nucleolus</location>
    </subcellularLocation>
</comment>
<evidence type="ECO:0000313" key="19">
    <source>
        <dbReference type="EMBL" id="PFX26187.1"/>
    </source>
</evidence>
<keyword evidence="20" id="KW-1185">Reference proteome</keyword>
<dbReference type="GO" id="GO:0006260">
    <property type="term" value="P:DNA replication"/>
    <property type="evidence" value="ECO:0007669"/>
    <property type="project" value="UniProtKB-KW"/>
</dbReference>
<dbReference type="Proteomes" id="UP000225706">
    <property type="component" value="Unassembled WGS sequence"/>
</dbReference>
<evidence type="ECO:0000256" key="13">
    <source>
        <dbReference type="ARBA" id="ARBA00031592"/>
    </source>
</evidence>
<accession>A0A2B4SC81</accession>